<accession>A0A2P2PDK0</accession>
<name>A0A2P2PDK0_RHIMU</name>
<reference evidence="1" key="1">
    <citation type="submission" date="2018-02" db="EMBL/GenBank/DDBJ databases">
        <title>Rhizophora mucronata_Transcriptome.</title>
        <authorList>
            <person name="Meera S.P."/>
            <person name="Sreeshan A."/>
            <person name="Augustine A."/>
        </authorList>
    </citation>
    <scope>NUCLEOTIDE SEQUENCE</scope>
    <source>
        <tissue evidence="1">Leaf</tissue>
    </source>
</reference>
<sequence length="25" mass="3071">MLVLFHIWLVNLCSWHQSQSLLQHH</sequence>
<organism evidence="1">
    <name type="scientific">Rhizophora mucronata</name>
    <name type="common">Asiatic mangrove</name>
    <dbReference type="NCBI Taxonomy" id="61149"/>
    <lineage>
        <taxon>Eukaryota</taxon>
        <taxon>Viridiplantae</taxon>
        <taxon>Streptophyta</taxon>
        <taxon>Embryophyta</taxon>
        <taxon>Tracheophyta</taxon>
        <taxon>Spermatophyta</taxon>
        <taxon>Magnoliopsida</taxon>
        <taxon>eudicotyledons</taxon>
        <taxon>Gunneridae</taxon>
        <taxon>Pentapetalae</taxon>
        <taxon>rosids</taxon>
        <taxon>fabids</taxon>
        <taxon>Malpighiales</taxon>
        <taxon>Rhizophoraceae</taxon>
        <taxon>Rhizophora</taxon>
    </lineage>
</organism>
<dbReference type="EMBL" id="GGEC01072323">
    <property type="protein sequence ID" value="MBX52807.1"/>
    <property type="molecule type" value="Transcribed_RNA"/>
</dbReference>
<protein>
    <submittedName>
        <fullName evidence="1">Uncharacterized protein</fullName>
    </submittedName>
</protein>
<evidence type="ECO:0000313" key="1">
    <source>
        <dbReference type="EMBL" id="MBX52807.1"/>
    </source>
</evidence>
<proteinExistence type="predicted"/>
<dbReference type="AlphaFoldDB" id="A0A2P2PDK0"/>